<sequence length="384" mass="40277">MTLPLDGVLVADFSRVLAGPYATATLADLGARVIKVERPGAGDDTRSWGPPWTENSASYFESANRNKESVVLDLTDSADQVVARELALRADVIVENFRPGALDRFGLGYAQVSERNPGAVYCSITGFGSGAGAQLPGYDFLVQAVGGLMSITGDPDSAGGSPMKAGVALVDVLTAKDATVGILAGLHARDRTGRGQHVEVNLLTSLLAAMVNQASSYLTTGRPPGRLGNAHPSIAPYELLPCADAPIAIACGNDAQFRRLVTELGDESLAEDERFVTNAARVHHRAALASTLAKLLAEDTAASWVERISRAGVPAGKVGSIADGFALADTLGLDPLVDVGDGVPAQVRHPVSYSHTPITEYTAPPRLGQHSDAVRHWLQKEKKS</sequence>
<dbReference type="PANTHER" id="PTHR48207:SF3">
    <property type="entry name" value="SUCCINATE--HYDROXYMETHYLGLUTARATE COA-TRANSFERASE"/>
    <property type="match status" value="1"/>
</dbReference>
<dbReference type="PANTHER" id="PTHR48207">
    <property type="entry name" value="SUCCINATE--HYDROXYMETHYLGLUTARATE COA-TRANSFERASE"/>
    <property type="match status" value="1"/>
</dbReference>
<evidence type="ECO:0000256" key="1">
    <source>
        <dbReference type="ARBA" id="ARBA00022679"/>
    </source>
</evidence>
<dbReference type="InterPro" id="IPR050483">
    <property type="entry name" value="CoA-transferase_III_domain"/>
</dbReference>
<evidence type="ECO:0000313" key="2">
    <source>
        <dbReference type="EMBL" id="MBB5742592.1"/>
    </source>
</evidence>
<dbReference type="SUPFAM" id="SSF89796">
    <property type="entry name" value="CoA-transferase family III (CaiB/BaiF)"/>
    <property type="match status" value="1"/>
</dbReference>
<name>A0A7W9CC77_9MICO</name>
<gene>
    <name evidence="2" type="ORF">HD600_001089</name>
</gene>
<dbReference type="AlphaFoldDB" id="A0A7W9CC77"/>
<reference evidence="2 3" key="1">
    <citation type="submission" date="2020-08" db="EMBL/GenBank/DDBJ databases">
        <title>Sequencing the genomes of 1000 actinobacteria strains.</title>
        <authorList>
            <person name="Klenk H.-P."/>
        </authorList>
    </citation>
    <scope>NUCLEOTIDE SEQUENCE [LARGE SCALE GENOMIC DNA]</scope>
    <source>
        <strain evidence="2 3">DSM 24823</strain>
    </source>
</reference>
<dbReference type="Proteomes" id="UP000517712">
    <property type="component" value="Unassembled WGS sequence"/>
</dbReference>
<evidence type="ECO:0000313" key="3">
    <source>
        <dbReference type="Proteomes" id="UP000517712"/>
    </source>
</evidence>
<protein>
    <submittedName>
        <fullName evidence="2">Formyl-CoA transferase</fullName>
        <ecNumber evidence="2">2.8.3.16</ecNumber>
    </submittedName>
</protein>
<comment type="caution">
    <text evidence="2">The sequence shown here is derived from an EMBL/GenBank/DDBJ whole genome shotgun (WGS) entry which is preliminary data.</text>
</comment>
<dbReference type="EC" id="2.8.3.16" evidence="2"/>
<dbReference type="Pfam" id="PF02515">
    <property type="entry name" value="CoA_transf_3"/>
    <property type="match status" value="1"/>
</dbReference>
<keyword evidence="1 2" id="KW-0808">Transferase</keyword>
<proteinExistence type="predicted"/>
<dbReference type="GO" id="GO:0033608">
    <property type="term" value="F:formyl-CoA transferase activity"/>
    <property type="evidence" value="ECO:0007669"/>
    <property type="project" value="UniProtKB-EC"/>
</dbReference>
<dbReference type="RefSeq" id="WP_184282122.1">
    <property type="nucleotide sequence ID" value="NZ_BAAAPG010000001.1"/>
</dbReference>
<dbReference type="InterPro" id="IPR023606">
    <property type="entry name" value="CoA-Trfase_III_dom_1_sf"/>
</dbReference>
<dbReference type="Gene3D" id="3.30.1540.10">
    <property type="entry name" value="formyl-coa transferase, domain 3"/>
    <property type="match status" value="1"/>
</dbReference>
<keyword evidence="3" id="KW-1185">Reference proteome</keyword>
<dbReference type="InterPro" id="IPR044855">
    <property type="entry name" value="CoA-Trfase_III_dom3_sf"/>
</dbReference>
<accession>A0A7W9CC77</accession>
<dbReference type="InterPro" id="IPR003673">
    <property type="entry name" value="CoA-Trfase_fam_III"/>
</dbReference>
<dbReference type="Gene3D" id="3.40.50.10540">
    <property type="entry name" value="Crotonobetainyl-coa:carnitine coa-transferase, domain 1"/>
    <property type="match status" value="1"/>
</dbReference>
<organism evidence="2 3">
    <name type="scientific">Microbacterium ginsengiterrae</name>
    <dbReference type="NCBI Taxonomy" id="546115"/>
    <lineage>
        <taxon>Bacteria</taxon>
        <taxon>Bacillati</taxon>
        <taxon>Actinomycetota</taxon>
        <taxon>Actinomycetes</taxon>
        <taxon>Micrococcales</taxon>
        <taxon>Microbacteriaceae</taxon>
        <taxon>Microbacterium</taxon>
    </lineage>
</organism>
<dbReference type="EMBL" id="JACHMU010000001">
    <property type="protein sequence ID" value="MBB5742592.1"/>
    <property type="molecule type" value="Genomic_DNA"/>
</dbReference>